<dbReference type="Proteomes" id="UP000235786">
    <property type="component" value="Unassembled WGS sequence"/>
</dbReference>
<name>A0A2J6RWV1_HYAVF</name>
<gene>
    <name evidence="4" type="ORF">L207DRAFT_631169</name>
</gene>
<keyword evidence="2" id="KW-0812">Transmembrane</keyword>
<feature type="compositionally biased region" description="Low complexity" evidence="1">
    <location>
        <begin position="406"/>
        <end position="436"/>
    </location>
</feature>
<protein>
    <submittedName>
        <fullName evidence="4">Uncharacterized protein</fullName>
    </submittedName>
</protein>
<evidence type="ECO:0000256" key="2">
    <source>
        <dbReference type="SAM" id="Phobius"/>
    </source>
</evidence>
<evidence type="ECO:0000313" key="4">
    <source>
        <dbReference type="EMBL" id="PMD42998.1"/>
    </source>
</evidence>
<feature type="signal peptide" evidence="3">
    <location>
        <begin position="1"/>
        <end position="19"/>
    </location>
</feature>
<keyword evidence="2" id="KW-1133">Transmembrane helix</keyword>
<feature type="compositionally biased region" description="Low complexity" evidence="1">
    <location>
        <begin position="447"/>
        <end position="456"/>
    </location>
</feature>
<feature type="transmembrane region" description="Helical" evidence="2">
    <location>
        <begin position="646"/>
        <end position="662"/>
    </location>
</feature>
<dbReference type="AlphaFoldDB" id="A0A2J6RWV1"/>
<evidence type="ECO:0000256" key="1">
    <source>
        <dbReference type="SAM" id="MobiDB-lite"/>
    </source>
</evidence>
<reference evidence="4 5" key="1">
    <citation type="submission" date="2016-04" db="EMBL/GenBank/DDBJ databases">
        <title>A degradative enzymes factory behind the ericoid mycorrhizal symbiosis.</title>
        <authorList>
            <consortium name="DOE Joint Genome Institute"/>
            <person name="Martino E."/>
            <person name="Morin E."/>
            <person name="Grelet G."/>
            <person name="Kuo A."/>
            <person name="Kohler A."/>
            <person name="Daghino S."/>
            <person name="Barry K."/>
            <person name="Choi C."/>
            <person name="Cichocki N."/>
            <person name="Clum A."/>
            <person name="Copeland A."/>
            <person name="Hainaut M."/>
            <person name="Haridas S."/>
            <person name="Labutti K."/>
            <person name="Lindquist E."/>
            <person name="Lipzen A."/>
            <person name="Khouja H.-R."/>
            <person name="Murat C."/>
            <person name="Ohm R."/>
            <person name="Olson A."/>
            <person name="Spatafora J."/>
            <person name="Veneault-Fourrey C."/>
            <person name="Henrissat B."/>
            <person name="Grigoriev I."/>
            <person name="Martin F."/>
            <person name="Perotto S."/>
        </authorList>
    </citation>
    <scope>NUCLEOTIDE SEQUENCE [LARGE SCALE GENOMIC DNA]</scope>
    <source>
        <strain evidence="4 5">F</strain>
    </source>
</reference>
<evidence type="ECO:0000256" key="3">
    <source>
        <dbReference type="SAM" id="SignalP"/>
    </source>
</evidence>
<sequence length="663" mass="68340">MISKVILTFLLGIVSFVQARPSPLPRVSLSRPNATTSTTLQATLTSRKLASAPSSTSLSYGSKPFPPSPSSSAVCCFVVQDTISEEWWEELSATSVEGLVNVTTIVTYFSKGSDGVGTIITSNSSVTLKKTKFVVDVNTAFNPLETSTNQAPGPIEDGNALTGTATMTGGVLVQSPAAFYVYNSVKIITAAAVTDDDGNVMCGTSSVFPNINSNAEAYFGGPSIAGQNNDPLEYNTTITTTMTFLEPTIFTTTPTLTELVMTDVTYYTLSDGSTITPSPNQPGSVISLTEPFIYQPAWASNLASTPQCLPGMNTEEYGYIPQTLLDYLIQNPYYSAQYPGLASCLPGGPSIITAMCPKGIKHTSTPPFPTTVAIPAGGGLTSQSTAYVGANVITTTATPQRDMQGTLSLTPPANTLPNPSPNPTSNTVPAPAPTSTQDPPPDSRHGPLTTINNLTPTPTPAPQPALFSSTILSGTSLLIIPATTIPLSLAPSGLQGLTTTISRTPYLIITSPTSLALPLSPSPEVAIQTTMINGIPYPLPQHVPGFLTTVPGNGEVDFVLTAAMTVPVGEMGGLEVEGRTTVIGGVTEVVVSSGVTMELQSASASASGEGGVLAATSVGTSLGAGIGASSTPTVSTVKNGGGKMQVGWMLWVAGLGVVILVLW</sequence>
<evidence type="ECO:0000313" key="5">
    <source>
        <dbReference type="Proteomes" id="UP000235786"/>
    </source>
</evidence>
<proteinExistence type="predicted"/>
<organism evidence="4 5">
    <name type="scientific">Hyaloscypha variabilis (strain UAMH 11265 / GT02V1 / F)</name>
    <name type="common">Meliniomyces variabilis</name>
    <dbReference type="NCBI Taxonomy" id="1149755"/>
    <lineage>
        <taxon>Eukaryota</taxon>
        <taxon>Fungi</taxon>
        <taxon>Dikarya</taxon>
        <taxon>Ascomycota</taxon>
        <taxon>Pezizomycotina</taxon>
        <taxon>Leotiomycetes</taxon>
        <taxon>Helotiales</taxon>
        <taxon>Hyaloscyphaceae</taxon>
        <taxon>Hyaloscypha</taxon>
        <taxon>Hyaloscypha variabilis</taxon>
    </lineage>
</organism>
<feature type="chain" id="PRO_5014377711" evidence="3">
    <location>
        <begin position="20"/>
        <end position="663"/>
    </location>
</feature>
<accession>A0A2J6RWV1</accession>
<feature type="region of interest" description="Disordered" evidence="1">
    <location>
        <begin position="398"/>
        <end position="462"/>
    </location>
</feature>
<dbReference type="OrthoDB" id="5327321at2759"/>
<keyword evidence="5" id="KW-1185">Reference proteome</keyword>
<keyword evidence="3" id="KW-0732">Signal</keyword>
<dbReference type="EMBL" id="KZ613942">
    <property type="protein sequence ID" value="PMD42998.1"/>
    <property type="molecule type" value="Genomic_DNA"/>
</dbReference>
<keyword evidence="2" id="KW-0472">Membrane</keyword>